<sequence>MRSSVVRAALCAAAVAHAAEACAPGVDLHDDDGSVEPPASSLGVATSRASQHGWEAVRLNDFNFDGMGDILWNDTEQNLIAIWLMEGDQLLAPGPFLPGPIGQGWAAVNAGDFNFDGMADVIWLNAEQNLVTIWLMEGSHLLAAGPVLPGPLGDGWLVKSVTDFNLDGMTDVLWNNPEQNLITVWLMDGSHLLAPGAFIPGPVGEGWTAPTAQDVNFDNMGDVFWNNVEQNLMAVWLMEGTELLVPGPVLPGPLGPGWRIVTSEDFNFDSMGDVLWNSPEQNLMAVWLMEGTHLLAPGPAIPGPLGPGWEARPGTDVSFDGLGDVLWYATGTNQAAVWLMEGTHLLAPGPVILGPYDPD</sequence>
<dbReference type="Proteomes" id="UP000075635">
    <property type="component" value="Unassembled WGS sequence"/>
</dbReference>
<dbReference type="InterPro" id="IPR028994">
    <property type="entry name" value="Integrin_alpha_N"/>
</dbReference>
<reference evidence="3 4" key="1">
    <citation type="submission" date="2014-02" db="EMBL/GenBank/DDBJ databases">
        <title>The small core and large imbalanced accessory genome model reveals a collaborative survival strategy of Sorangium cellulosum strains in nature.</title>
        <authorList>
            <person name="Han K."/>
            <person name="Peng R."/>
            <person name="Blom J."/>
            <person name="Li Y.-Z."/>
        </authorList>
    </citation>
    <scope>NUCLEOTIDE SEQUENCE [LARGE SCALE GENOMIC DNA]</scope>
    <source>
        <strain evidence="3 4">So0011-07</strain>
    </source>
</reference>
<evidence type="ECO:0000256" key="2">
    <source>
        <dbReference type="SAM" id="SignalP"/>
    </source>
</evidence>
<keyword evidence="1 2" id="KW-0732">Signal</keyword>
<protein>
    <recommendedName>
        <fullName evidence="5">Secreted protein</fullName>
    </recommendedName>
</protein>
<feature type="signal peptide" evidence="2">
    <location>
        <begin position="1"/>
        <end position="18"/>
    </location>
</feature>
<evidence type="ECO:0000313" key="4">
    <source>
        <dbReference type="Proteomes" id="UP000075635"/>
    </source>
</evidence>
<evidence type="ECO:0000256" key="1">
    <source>
        <dbReference type="ARBA" id="ARBA00022729"/>
    </source>
</evidence>
<dbReference type="PANTHER" id="PTHR46580:SF2">
    <property type="entry name" value="MAM DOMAIN-CONTAINING PROTEIN"/>
    <property type="match status" value="1"/>
</dbReference>
<proteinExistence type="predicted"/>
<dbReference type="Gene3D" id="2.130.10.130">
    <property type="entry name" value="Integrin alpha, N-terminal"/>
    <property type="match status" value="1"/>
</dbReference>
<dbReference type="AlphaFoldDB" id="A0A150QUR6"/>
<dbReference type="EMBL" id="JEMB01003502">
    <property type="protein sequence ID" value="KYF71721.1"/>
    <property type="molecule type" value="Genomic_DNA"/>
</dbReference>
<organism evidence="3 4">
    <name type="scientific">Sorangium cellulosum</name>
    <name type="common">Polyangium cellulosum</name>
    <dbReference type="NCBI Taxonomy" id="56"/>
    <lineage>
        <taxon>Bacteria</taxon>
        <taxon>Pseudomonadati</taxon>
        <taxon>Myxococcota</taxon>
        <taxon>Polyangia</taxon>
        <taxon>Polyangiales</taxon>
        <taxon>Polyangiaceae</taxon>
        <taxon>Sorangium</taxon>
    </lineage>
</organism>
<comment type="caution">
    <text evidence="3">The sequence shown here is derived from an EMBL/GenBank/DDBJ whole genome shotgun (WGS) entry which is preliminary data.</text>
</comment>
<accession>A0A150QUR6</accession>
<feature type="chain" id="PRO_5007567324" description="Secreted protein" evidence="2">
    <location>
        <begin position="19"/>
        <end position="359"/>
    </location>
</feature>
<gene>
    <name evidence="3" type="ORF">BE17_05415</name>
</gene>
<dbReference type="InterPro" id="IPR013517">
    <property type="entry name" value="FG-GAP"/>
</dbReference>
<dbReference type="Pfam" id="PF13517">
    <property type="entry name" value="FG-GAP_3"/>
    <property type="match status" value="2"/>
</dbReference>
<dbReference type="PANTHER" id="PTHR46580">
    <property type="entry name" value="SENSOR KINASE-RELATED"/>
    <property type="match status" value="1"/>
</dbReference>
<evidence type="ECO:0000313" key="3">
    <source>
        <dbReference type="EMBL" id="KYF71721.1"/>
    </source>
</evidence>
<dbReference type="SUPFAM" id="SSF69318">
    <property type="entry name" value="Integrin alpha N-terminal domain"/>
    <property type="match status" value="1"/>
</dbReference>
<evidence type="ECO:0008006" key="5">
    <source>
        <dbReference type="Google" id="ProtNLM"/>
    </source>
</evidence>
<name>A0A150QUR6_SORCE</name>